<comment type="caution">
    <text evidence="3">The sequence shown here is derived from an EMBL/GenBank/DDBJ whole genome shotgun (WGS) entry which is preliminary data.</text>
</comment>
<dbReference type="Proteomes" id="UP001388673">
    <property type="component" value="Unassembled WGS sequence"/>
</dbReference>
<feature type="region of interest" description="Disordered" evidence="2">
    <location>
        <begin position="164"/>
        <end position="191"/>
    </location>
</feature>
<dbReference type="AlphaFoldDB" id="A0AAW0YIL2"/>
<proteinExistence type="predicted"/>
<keyword evidence="4" id="KW-1185">Reference proteome</keyword>
<name>A0AAW0YIL2_9TREE</name>
<evidence type="ECO:0008006" key="5">
    <source>
        <dbReference type="Google" id="ProtNLM"/>
    </source>
</evidence>
<gene>
    <name evidence="3" type="ORF">IAR55_005500</name>
</gene>
<dbReference type="PANTHER" id="PTHR47336">
    <property type="entry name" value="TRANSCRIPTION FACTOR HMS1-RELATED"/>
    <property type="match status" value="1"/>
</dbReference>
<dbReference type="CDD" id="cd11395">
    <property type="entry name" value="bHLHzip_SREBP_like"/>
    <property type="match status" value="1"/>
</dbReference>
<reference evidence="3 4" key="1">
    <citation type="journal article" date="2024" name="bioRxiv">
        <title>Comparative genomics of Cryptococcus and Kwoniella reveals pathogenesis evolution and contrasting karyotype dynamics via intercentromeric recombination or chromosome fusion.</title>
        <authorList>
            <person name="Coelho M.A."/>
            <person name="David-Palma M."/>
            <person name="Shea T."/>
            <person name="Bowers K."/>
            <person name="McGinley-Smith S."/>
            <person name="Mohammad A.W."/>
            <person name="Gnirke A."/>
            <person name="Yurkov A.M."/>
            <person name="Nowrousian M."/>
            <person name="Sun S."/>
            <person name="Cuomo C.A."/>
            <person name="Heitman J."/>
        </authorList>
    </citation>
    <scope>NUCLEOTIDE SEQUENCE [LARGE SCALE GENOMIC DNA]</scope>
    <source>
        <strain evidence="3 4">CBS 13917</strain>
    </source>
</reference>
<protein>
    <recommendedName>
        <fullName evidence="5">BHLH domain-containing protein</fullName>
    </recommendedName>
</protein>
<dbReference type="SUPFAM" id="SSF47459">
    <property type="entry name" value="HLH, helix-loop-helix DNA-binding domain"/>
    <property type="match status" value="1"/>
</dbReference>
<organism evidence="3 4">
    <name type="scientific">Kwoniella newhampshirensis</name>
    <dbReference type="NCBI Taxonomy" id="1651941"/>
    <lineage>
        <taxon>Eukaryota</taxon>
        <taxon>Fungi</taxon>
        <taxon>Dikarya</taxon>
        <taxon>Basidiomycota</taxon>
        <taxon>Agaricomycotina</taxon>
        <taxon>Tremellomycetes</taxon>
        <taxon>Tremellales</taxon>
        <taxon>Cryptococcaceae</taxon>
        <taxon>Kwoniella</taxon>
    </lineage>
</organism>
<feature type="region of interest" description="Disordered" evidence="2">
    <location>
        <begin position="1102"/>
        <end position="1123"/>
    </location>
</feature>
<evidence type="ECO:0000313" key="4">
    <source>
        <dbReference type="Proteomes" id="UP001388673"/>
    </source>
</evidence>
<feature type="compositionally biased region" description="Basic residues" evidence="2">
    <location>
        <begin position="575"/>
        <end position="584"/>
    </location>
</feature>
<feature type="compositionally biased region" description="Polar residues" evidence="2">
    <location>
        <begin position="346"/>
        <end position="397"/>
    </location>
</feature>
<dbReference type="EMBL" id="JBCAWK010000010">
    <property type="protein sequence ID" value="KAK8847641.1"/>
    <property type="molecule type" value="Genomic_DNA"/>
</dbReference>
<dbReference type="PANTHER" id="PTHR47336:SF2">
    <property type="entry name" value="TRANSCRIPTION FACTOR HMS1-RELATED"/>
    <property type="match status" value="1"/>
</dbReference>
<dbReference type="InterPro" id="IPR036638">
    <property type="entry name" value="HLH_DNA-bd_sf"/>
</dbReference>
<feature type="region of interest" description="Disordered" evidence="2">
    <location>
        <begin position="97"/>
        <end position="133"/>
    </location>
</feature>
<dbReference type="RefSeq" id="XP_066801159.1">
    <property type="nucleotide sequence ID" value="XM_066948591.1"/>
</dbReference>
<feature type="coiled-coil region" evidence="1">
    <location>
        <begin position="488"/>
        <end position="538"/>
    </location>
</feature>
<feature type="region of interest" description="Disordered" evidence="2">
    <location>
        <begin position="544"/>
        <end position="589"/>
    </location>
</feature>
<feature type="compositionally biased region" description="Acidic residues" evidence="2">
    <location>
        <begin position="547"/>
        <end position="560"/>
    </location>
</feature>
<accession>A0AAW0YIL2</accession>
<evidence type="ECO:0000256" key="2">
    <source>
        <dbReference type="SAM" id="MobiDB-lite"/>
    </source>
</evidence>
<dbReference type="InterPro" id="IPR052099">
    <property type="entry name" value="Regulatory_TF_Diverse"/>
</dbReference>
<evidence type="ECO:0000313" key="3">
    <source>
        <dbReference type="EMBL" id="KAK8847641.1"/>
    </source>
</evidence>
<sequence length="1123" mass="121793">MPTTLYPQQPADDQVDGSSIFFDDGISPTNALFPPEMSAPFTNSSLLNIPSSNVDMNGHQYMNGGHQHRSSYSSSTGDDQSIAAALFQQAYSNASSRSRLPSLSPSSQAASIQPATSSHGHSPHSHSSASPSSNLADDFLLPMNSFSSAELDMLFLSDTSSDLSELQTEQGKPGQSLFLPTHRASSSSFPDDLNDGDNMNFLQNLFNNPSLNLGGGSGIQGDDDTFDMLNLVESSPAGHDRRVSAASDVSSMFNFNVHQSAPETVSAHQQQQQHQQLQQQQQHQTHLQPQQQIRTSQQTVQPQWVTQLPKDLKGSEQQNVPIKQEEWSVDMNGLDGPSFGARNGFISGNGQNDDFFFGQTTYNEPGPTSTVRRPSSNKSQLTSKQRAANGRQASNKLQDVPKILAAAAPAVGKHNKTERRYRQKVQAAQADLRDAVPALRVLYDTSSEEQKQATDFRAPDGTVDGLGEVTRPNASAKATILIGARMYIEILQRRSAMLQRKVDELEQYRLAVAGEEDLRRWQDEFNAKEREIQAQADLLASLKADEDSFDEDDDVEEEEDEPKRKRAKSSAPKAPRAKTGSKGRKAQDTDQLANAAGHGLRVFAAFATAFGLVPSASTLYGQTAEAEPSSGGQLYKITSTMTTGQTIARLPLITAEHTSRLLARGLPAALVPGSHALVEWTWRVLIATILVFAMGPIVTRWTRRQVSKQKMGSVSAILKDCSRMVVSRQTAVNEDEVEWDRAAASVVGGGATPTTLEKLHILVHLSSSANTAYSLALLALLQPDLPFLRSPHQVWHAARGKLESNSPPALVTVLRLPLHEAQRCLESVNKTTSPIAAIAEQITLIHIYDLYSRFFVRLVDASTTSLISTTSISSLLSNLESCDMGSNLKSSAFDREIRSAIEGLPQGSPAHALGLVLIGLWGIFTGPTSGAQAALASALAAEEIKGAGAGLDSVPAMLELLYPGSTNGINAGVDRAVMAARLPHNALAVDKLALACIEYIELLTSSTVLNEPGLTRLQRLEASQKVHKATSRLRLVLTQTKFVGMSDEDIIWDDEEGGTQVELAFEVEEEQYWERGGLDSENKKFERAKERLVEVLCKVGRRAAGRASGRDEDSGLEGDLDEL</sequence>
<dbReference type="Gene3D" id="4.10.280.10">
    <property type="entry name" value="Helix-loop-helix DNA-binding domain"/>
    <property type="match status" value="1"/>
</dbReference>
<feature type="compositionally biased region" description="Low complexity" evidence="2">
    <location>
        <begin position="268"/>
        <end position="303"/>
    </location>
</feature>
<feature type="region of interest" description="Disordered" evidence="2">
    <location>
        <begin position="261"/>
        <end position="397"/>
    </location>
</feature>
<feature type="compositionally biased region" description="Acidic residues" evidence="2">
    <location>
        <begin position="1114"/>
        <end position="1123"/>
    </location>
</feature>
<keyword evidence="1" id="KW-0175">Coiled coil</keyword>
<dbReference type="GeneID" id="92182758"/>
<evidence type="ECO:0000256" key="1">
    <source>
        <dbReference type="SAM" id="Coils"/>
    </source>
</evidence>
<dbReference type="KEGG" id="kne:92182758"/>
<dbReference type="GO" id="GO:0046983">
    <property type="term" value="F:protein dimerization activity"/>
    <property type="evidence" value="ECO:0007669"/>
    <property type="project" value="InterPro"/>
</dbReference>
<feature type="region of interest" description="Disordered" evidence="2">
    <location>
        <begin position="57"/>
        <end position="77"/>
    </location>
</feature>